<accession>A0A8D9LSW7</accession>
<feature type="non-terminal residue" evidence="1">
    <location>
        <position position="62"/>
    </location>
</feature>
<protein>
    <submittedName>
        <fullName evidence="1">Uncharacterized protein</fullName>
    </submittedName>
</protein>
<proteinExistence type="predicted"/>
<evidence type="ECO:0000313" key="1">
    <source>
        <dbReference type="EMBL" id="CAG7885623.1"/>
    </source>
</evidence>
<name>A0A8D9LSW7_BRACM</name>
<dbReference type="EMBL" id="LS974619">
    <property type="protein sequence ID" value="CAG7885623.1"/>
    <property type="molecule type" value="Genomic_DNA"/>
</dbReference>
<dbReference type="AlphaFoldDB" id="A0A8D9LSW7"/>
<gene>
    <name evidence="1" type="ORF">BRAPAZ1V2_A03P69660.2</name>
</gene>
<dbReference type="Gramene" id="A03p69660.2_BraZ1">
    <property type="protein sequence ID" value="A03p69660.2_BraZ1.CDS"/>
    <property type="gene ID" value="A03g69660.2_BraZ1"/>
</dbReference>
<organism evidence="1 2">
    <name type="scientific">Brassica campestris</name>
    <name type="common">Field mustard</name>
    <dbReference type="NCBI Taxonomy" id="3711"/>
    <lineage>
        <taxon>Eukaryota</taxon>
        <taxon>Viridiplantae</taxon>
        <taxon>Streptophyta</taxon>
        <taxon>Embryophyta</taxon>
        <taxon>Tracheophyta</taxon>
        <taxon>Spermatophyta</taxon>
        <taxon>Magnoliopsida</taxon>
        <taxon>eudicotyledons</taxon>
        <taxon>Gunneridae</taxon>
        <taxon>Pentapetalae</taxon>
        <taxon>rosids</taxon>
        <taxon>malvids</taxon>
        <taxon>Brassicales</taxon>
        <taxon>Brassicaceae</taxon>
        <taxon>Brassiceae</taxon>
        <taxon>Brassica</taxon>
    </lineage>
</organism>
<sequence>KEKEKEKEAAQGDRTPKVQTWTVVKERHREGSSHGKMCGYWIIVDKCEVLIAYCATCELMID</sequence>
<dbReference type="Proteomes" id="UP000694005">
    <property type="component" value="Chromosome A03"/>
</dbReference>
<reference evidence="1 2" key="1">
    <citation type="submission" date="2021-07" db="EMBL/GenBank/DDBJ databases">
        <authorList>
            <consortium name="Genoscope - CEA"/>
            <person name="William W."/>
        </authorList>
    </citation>
    <scope>NUCLEOTIDE SEQUENCE [LARGE SCALE GENOMIC DNA]</scope>
</reference>
<evidence type="ECO:0000313" key="2">
    <source>
        <dbReference type="Proteomes" id="UP000694005"/>
    </source>
</evidence>